<keyword evidence="9" id="KW-1185">Reference proteome</keyword>
<dbReference type="Pfam" id="PF01799">
    <property type="entry name" value="Fer2_2"/>
    <property type="match status" value="1"/>
</dbReference>
<dbReference type="InterPro" id="IPR036884">
    <property type="entry name" value="2Fe-2S-bd_dom_sf"/>
</dbReference>
<dbReference type="PANTHER" id="PTHR44379">
    <property type="entry name" value="OXIDOREDUCTASE WITH IRON-SULFUR SUBUNIT"/>
    <property type="match status" value="1"/>
</dbReference>
<reference evidence="8" key="1">
    <citation type="submission" date="2022-07" db="EMBL/GenBank/DDBJ databases">
        <title>Enhanced cultured diversity of the mouse gut microbiota enables custom-made synthetic communities.</title>
        <authorList>
            <person name="Afrizal A."/>
        </authorList>
    </citation>
    <scope>NUCLEOTIDE SEQUENCE</scope>
    <source>
        <strain evidence="8">DSM 28593</strain>
    </source>
</reference>
<organism evidence="8 9">
    <name type="scientific">Irregularibacter muris</name>
    <dbReference type="NCBI Taxonomy" id="1796619"/>
    <lineage>
        <taxon>Bacteria</taxon>
        <taxon>Bacillati</taxon>
        <taxon>Bacillota</taxon>
        <taxon>Clostridia</taxon>
        <taxon>Eubacteriales</taxon>
        <taxon>Eubacteriaceae</taxon>
        <taxon>Irregularibacter</taxon>
    </lineage>
</organism>
<dbReference type="InterPro" id="IPR001041">
    <property type="entry name" value="2Fe-2S_ferredoxin-type"/>
</dbReference>
<dbReference type="PROSITE" id="PS00197">
    <property type="entry name" value="2FE2S_FER_1"/>
    <property type="match status" value="1"/>
</dbReference>
<dbReference type="Gene3D" id="1.10.150.120">
    <property type="entry name" value="[2Fe-2S]-binding domain"/>
    <property type="match status" value="1"/>
</dbReference>
<keyword evidence="2" id="KW-0479">Metal-binding</keyword>
<evidence type="ECO:0000256" key="1">
    <source>
        <dbReference type="ARBA" id="ARBA00022714"/>
    </source>
</evidence>
<dbReference type="PANTHER" id="PTHR44379:SF7">
    <property type="entry name" value="XANTHINE DEHYDROGENASE SUBUNIT E-RELATED"/>
    <property type="match status" value="1"/>
</dbReference>
<accession>A0AAE3HGI1</accession>
<dbReference type="SUPFAM" id="SSF47741">
    <property type="entry name" value="CO dehydrogenase ISP C-domain like"/>
    <property type="match status" value="1"/>
</dbReference>
<comment type="pathway">
    <text evidence="6">Alkaloid degradation; nicotine degradation.</text>
</comment>
<dbReference type="InterPro" id="IPR006058">
    <property type="entry name" value="2Fe2S_fd_BS"/>
</dbReference>
<proteinExistence type="predicted"/>
<evidence type="ECO:0000256" key="4">
    <source>
        <dbReference type="ARBA" id="ARBA00023004"/>
    </source>
</evidence>
<dbReference type="SUPFAM" id="SSF54292">
    <property type="entry name" value="2Fe-2S ferredoxin-like"/>
    <property type="match status" value="1"/>
</dbReference>
<gene>
    <name evidence="8" type="ORF">NSA47_08400</name>
</gene>
<keyword evidence="1" id="KW-0001">2Fe-2S</keyword>
<dbReference type="Pfam" id="PF00111">
    <property type="entry name" value="Fer2"/>
    <property type="match status" value="1"/>
</dbReference>
<keyword evidence="3" id="KW-0560">Oxidoreductase</keyword>
<dbReference type="EMBL" id="JANKAS010000006">
    <property type="protein sequence ID" value="MCR1899004.1"/>
    <property type="molecule type" value="Genomic_DNA"/>
</dbReference>
<keyword evidence="5" id="KW-0411">Iron-sulfur</keyword>
<dbReference type="InterPro" id="IPR036010">
    <property type="entry name" value="2Fe-2S_ferredoxin-like_sf"/>
</dbReference>
<dbReference type="CDD" id="cd00207">
    <property type="entry name" value="fer2"/>
    <property type="match status" value="1"/>
</dbReference>
<name>A0AAE3HGI1_9FIRM</name>
<keyword evidence="4" id="KW-0408">Iron</keyword>
<evidence type="ECO:0000256" key="3">
    <source>
        <dbReference type="ARBA" id="ARBA00023002"/>
    </source>
</evidence>
<dbReference type="InterPro" id="IPR012675">
    <property type="entry name" value="Beta-grasp_dom_sf"/>
</dbReference>
<dbReference type="GO" id="GO:0016491">
    <property type="term" value="F:oxidoreductase activity"/>
    <property type="evidence" value="ECO:0007669"/>
    <property type="project" value="UniProtKB-KW"/>
</dbReference>
<comment type="caution">
    <text evidence="8">The sequence shown here is derived from an EMBL/GenBank/DDBJ whole genome shotgun (WGS) entry which is preliminary data.</text>
</comment>
<dbReference type="Gene3D" id="3.10.20.30">
    <property type="match status" value="1"/>
</dbReference>
<dbReference type="Proteomes" id="UP001205748">
    <property type="component" value="Unassembled WGS sequence"/>
</dbReference>
<evidence type="ECO:0000313" key="9">
    <source>
        <dbReference type="Proteomes" id="UP001205748"/>
    </source>
</evidence>
<evidence type="ECO:0000259" key="7">
    <source>
        <dbReference type="PROSITE" id="PS51085"/>
    </source>
</evidence>
<dbReference type="FunFam" id="3.10.20.30:FF:000020">
    <property type="entry name" value="Xanthine dehydrogenase iron-sulfur subunit"/>
    <property type="match status" value="1"/>
</dbReference>
<feature type="domain" description="2Fe-2S ferredoxin-type" evidence="7">
    <location>
        <begin position="8"/>
        <end position="84"/>
    </location>
</feature>
<dbReference type="RefSeq" id="WP_257530898.1">
    <property type="nucleotide sequence ID" value="NZ_JANKAS010000006.1"/>
</dbReference>
<dbReference type="InterPro" id="IPR002888">
    <property type="entry name" value="2Fe-2S-bd"/>
</dbReference>
<sequence>MIAHKEYAPIELTVNGEKRKMVVRPADTLLRVLREKLGLTGGKPGCENGDCGACTVLVNGKPIKSCIALAVEVDGQEITTVEGLSNTEIQEAFLEENGFQCGYCTPGFLVNAYALLETHPDADDEIAEDWLQSNLCRCTGYEGISKSVKSAQQKIKERRA</sequence>
<dbReference type="InterPro" id="IPR051452">
    <property type="entry name" value="Diverse_Oxidoreductases"/>
</dbReference>
<dbReference type="AlphaFoldDB" id="A0AAE3HGI1"/>
<evidence type="ECO:0000256" key="2">
    <source>
        <dbReference type="ARBA" id="ARBA00022723"/>
    </source>
</evidence>
<protein>
    <submittedName>
        <fullName evidence="8">(2Fe-2S)-binding protein</fullName>
    </submittedName>
</protein>
<evidence type="ECO:0000256" key="5">
    <source>
        <dbReference type="ARBA" id="ARBA00023014"/>
    </source>
</evidence>
<dbReference type="PROSITE" id="PS51085">
    <property type="entry name" value="2FE2S_FER_2"/>
    <property type="match status" value="1"/>
</dbReference>
<dbReference type="GO" id="GO:0046872">
    <property type="term" value="F:metal ion binding"/>
    <property type="evidence" value="ECO:0007669"/>
    <property type="project" value="UniProtKB-KW"/>
</dbReference>
<evidence type="ECO:0000256" key="6">
    <source>
        <dbReference type="ARBA" id="ARBA00060707"/>
    </source>
</evidence>
<dbReference type="GO" id="GO:0051537">
    <property type="term" value="F:2 iron, 2 sulfur cluster binding"/>
    <property type="evidence" value="ECO:0007669"/>
    <property type="project" value="UniProtKB-KW"/>
</dbReference>
<evidence type="ECO:0000313" key="8">
    <source>
        <dbReference type="EMBL" id="MCR1899004.1"/>
    </source>
</evidence>